<dbReference type="STRING" id="502025.Hoch_2863"/>
<gene>
    <name evidence="1" type="ordered locus">Hoch_2863</name>
</gene>
<name>D0LPM4_HALO1</name>
<proteinExistence type="predicted"/>
<dbReference type="KEGG" id="hoh:Hoch_2863"/>
<dbReference type="PANTHER" id="PTHR38733">
    <property type="entry name" value="PROTEIN MCRC"/>
    <property type="match status" value="1"/>
</dbReference>
<dbReference type="Pfam" id="PF10117">
    <property type="entry name" value="McrBC"/>
    <property type="match status" value="1"/>
</dbReference>
<dbReference type="InterPro" id="IPR019292">
    <property type="entry name" value="McrC"/>
</dbReference>
<protein>
    <submittedName>
        <fullName evidence="1">5-methylcytosine restriction system component-like protein</fullName>
    </submittedName>
</protein>
<dbReference type="AlphaFoldDB" id="D0LPM4"/>
<reference evidence="1 2" key="1">
    <citation type="journal article" date="2010" name="Stand. Genomic Sci.">
        <title>Complete genome sequence of Haliangium ochraceum type strain (SMP-2).</title>
        <authorList>
            <consortium name="US DOE Joint Genome Institute (JGI-PGF)"/>
            <person name="Ivanova N."/>
            <person name="Daum C."/>
            <person name="Lang E."/>
            <person name="Abt B."/>
            <person name="Kopitz M."/>
            <person name="Saunders E."/>
            <person name="Lapidus A."/>
            <person name="Lucas S."/>
            <person name="Glavina Del Rio T."/>
            <person name="Nolan M."/>
            <person name="Tice H."/>
            <person name="Copeland A."/>
            <person name="Cheng J.F."/>
            <person name="Chen F."/>
            <person name="Bruce D."/>
            <person name="Goodwin L."/>
            <person name="Pitluck S."/>
            <person name="Mavromatis K."/>
            <person name="Pati A."/>
            <person name="Mikhailova N."/>
            <person name="Chen A."/>
            <person name="Palaniappan K."/>
            <person name="Land M."/>
            <person name="Hauser L."/>
            <person name="Chang Y.J."/>
            <person name="Jeffries C.D."/>
            <person name="Detter J.C."/>
            <person name="Brettin T."/>
            <person name="Rohde M."/>
            <person name="Goker M."/>
            <person name="Bristow J."/>
            <person name="Markowitz V."/>
            <person name="Eisen J.A."/>
            <person name="Hugenholtz P."/>
            <person name="Kyrpides N.C."/>
            <person name="Klenk H.P."/>
        </authorList>
    </citation>
    <scope>NUCLEOTIDE SEQUENCE [LARGE SCALE GENOMIC DNA]</scope>
    <source>
        <strain evidence="2">DSM 14365 / CIP 107738 / JCM 11303 / AJ 13395 / SMP-2</strain>
    </source>
</reference>
<organism evidence="1 2">
    <name type="scientific">Haliangium ochraceum (strain DSM 14365 / JCM 11303 / SMP-2)</name>
    <dbReference type="NCBI Taxonomy" id="502025"/>
    <lineage>
        <taxon>Bacteria</taxon>
        <taxon>Pseudomonadati</taxon>
        <taxon>Myxococcota</taxon>
        <taxon>Polyangia</taxon>
        <taxon>Haliangiales</taxon>
        <taxon>Kofleriaceae</taxon>
        <taxon>Haliangium</taxon>
    </lineage>
</organism>
<evidence type="ECO:0000313" key="1">
    <source>
        <dbReference type="EMBL" id="ACY15387.1"/>
    </source>
</evidence>
<dbReference type="Proteomes" id="UP000001880">
    <property type="component" value="Chromosome"/>
</dbReference>
<sequence length="404" mass="44180">MNHVQVYENEAFTVTRKQEAALKRVLGGRLRQVDRRRARIWGVAGHVRLDNGEIWHVRSRKAGAACLLTWLAYADPGLAALRLLRPLPETTREGDLGPLVARVFCAATWHAIQTSGLLRAYHRQSVRSSMIRGRIDFPRLVHAGGDLSRTPCIVFSRLPQTPLNRLLAAAVAQIRRDPVLRASAGADLPPLATALADVSPHLDRALLSARIPLSRLEQPFAASHALACLILRSAGLASGSEHEGAGFLVDLANLFERAVARAFRDAPFAAEAKWRVQLLREAPSTPSTQGSSMELDVFLPDVRGQRVVVDAKYKTRVTTGNLQQMITYCVASGTHQAVLVFPAGHLTDRRAHVLVPHRGPPAYRIHLVEFELTQTDLAGWRDAGRRLADAVVHAVSPTAPATAI</sequence>
<dbReference type="HOGENOM" id="CLU_681088_0_0_7"/>
<keyword evidence="2" id="KW-1185">Reference proteome</keyword>
<dbReference type="EMBL" id="CP001804">
    <property type="protein sequence ID" value="ACY15387.1"/>
    <property type="molecule type" value="Genomic_DNA"/>
</dbReference>
<evidence type="ECO:0000313" key="2">
    <source>
        <dbReference type="Proteomes" id="UP000001880"/>
    </source>
</evidence>
<dbReference type="PANTHER" id="PTHR38733:SF1">
    <property type="entry name" value="TYPE IV METHYL-DIRECTED RESTRICTION ENZYME ECOKMCRBC"/>
    <property type="match status" value="1"/>
</dbReference>
<dbReference type="eggNOG" id="COG4268">
    <property type="taxonomic scope" value="Bacteria"/>
</dbReference>
<accession>D0LPM4</accession>
<dbReference type="RefSeq" id="WP_012827995.1">
    <property type="nucleotide sequence ID" value="NC_013440.1"/>
</dbReference>